<dbReference type="PANTHER" id="PTHR30061">
    <property type="entry name" value="MALTOSE-BINDING PERIPLASMIC PROTEIN"/>
    <property type="match status" value="1"/>
</dbReference>
<evidence type="ECO:0000313" key="6">
    <source>
        <dbReference type="EMBL" id="SCM79397.1"/>
    </source>
</evidence>
<feature type="chain" id="PRO_5013052749" evidence="5">
    <location>
        <begin position="29"/>
        <end position="426"/>
    </location>
</feature>
<gene>
    <name evidence="6" type="ORF">KL86PLE_90382</name>
</gene>
<feature type="signal peptide" evidence="5">
    <location>
        <begin position="1"/>
        <end position="28"/>
    </location>
</feature>
<dbReference type="Gene3D" id="3.40.190.10">
    <property type="entry name" value="Periplasmic binding protein-like II"/>
    <property type="match status" value="1"/>
</dbReference>
<evidence type="ECO:0000256" key="3">
    <source>
        <dbReference type="ARBA" id="ARBA00022729"/>
    </source>
</evidence>
<dbReference type="GO" id="GO:1901982">
    <property type="term" value="F:maltose binding"/>
    <property type="evidence" value="ECO:0007669"/>
    <property type="project" value="TreeGrafter"/>
</dbReference>
<dbReference type="PANTHER" id="PTHR30061:SF50">
    <property type="entry name" value="MALTOSE_MALTODEXTRIN-BINDING PERIPLASMIC PROTEIN"/>
    <property type="match status" value="1"/>
</dbReference>
<evidence type="ECO:0000256" key="2">
    <source>
        <dbReference type="ARBA" id="ARBA00022448"/>
    </source>
</evidence>
<dbReference type="Pfam" id="PF13416">
    <property type="entry name" value="SBP_bac_8"/>
    <property type="match status" value="1"/>
</dbReference>
<evidence type="ECO:0000256" key="1">
    <source>
        <dbReference type="ARBA" id="ARBA00008520"/>
    </source>
</evidence>
<dbReference type="SUPFAM" id="SSF53850">
    <property type="entry name" value="Periplasmic binding protein-like II"/>
    <property type="match status" value="1"/>
</dbReference>
<dbReference type="GO" id="GO:0055052">
    <property type="term" value="C:ATP-binding cassette (ABC) transporter complex, substrate-binding subunit-containing"/>
    <property type="evidence" value="ECO:0007669"/>
    <property type="project" value="TreeGrafter"/>
</dbReference>
<dbReference type="InterPro" id="IPR006059">
    <property type="entry name" value="SBP"/>
</dbReference>
<name>A0A212LPI2_9HYPH</name>
<dbReference type="AlphaFoldDB" id="A0A212LPI2"/>
<protein>
    <submittedName>
        <fullName evidence="6">ABC-type sugar transport system, periplasmic component (Modular protein)</fullName>
    </submittedName>
</protein>
<keyword evidence="2" id="KW-0813">Transport</keyword>
<dbReference type="EMBL" id="FMJD01000013">
    <property type="protein sequence ID" value="SCM79397.1"/>
    <property type="molecule type" value="Genomic_DNA"/>
</dbReference>
<dbReference type="GO" id="GO:0015768">
    <property type="term" value="P:maltose transport"/>
    <property type="evidence" value="ECO:0007669"/>
    <property type="project" value="TreeGrafter"/>
</dbReference>
<keyword evidence="4" id="KW-0574">Periplasm</keyword>
<comment type="similarity">
    <text evidence="1">Belongs to the bacterial solute-binding protein 1 family.</text>
</comment>
<organism evidence="6">
    <name type="scientific">uncultured Pleomorphomonas sp</name>
    <dbReference type="NCBI Taxonomy" id="442121"/>
    <lineage>
        <taxon>Bacteria</taxon>
        <taxon>Pseudomonadati</taxon>
        <taxon>Pseudomonadota</taxon>
        <taxon>Alphaproteobacteria</taxon>
        <taxon>Hyphomicrobiales</taxon>
        <taxon>Pleomorphomonadaceae</taxon>
        <taxon>Pleomorphomonas</taxon>
        <taxon>environmental samples</taxon>
    </lineage>
</organism>
<accession>A0A212LPI2</accession>
<reference evidence="6" key="1">
    <citation type="submission" date="2016-08" db="EMBL/GenBank/DDBJ databases">
        <authorList>
            <person name="Seilhamer J.J."/>
        </authorList>
    </citation>
    <scope>NUCLEOTIDE SEQUENCE</scope>
    <source>
        <strain evidence="6">86</strain>
    </source>
</reference>
<proteinExistence type="inferred from homology"/>
<dbReference type="RefSeq" id="WP_288198521.1">
    <property type="nucleotide sequence ID" value="NZ_LT608334.1"/>
</dbReference>
<evidence type="ECO:0000256" key="4">
    <source>
        <dbReference type="ARBA" id="ARBA00022764"/>
    </source>
</evidence>
<keyword evidence="6" id="KW-0762">Sugar transport</keyword>
<sequence>MNPRKIGNLIKTGIALLALAGSATCALAADKVTFLNWITAEPSNAPVMQKLIGDTGVPAEVLSSAWGDMQKAVFLRLRTKQPLDVFQAQERWLPTFAQMPNVVDFNDVYGKEFLEKTFPPEVLVTGQVKGRQVGLPWNVGSISLISNTQVLEKAGVTDAPKTIADFVADLEKVKAAAPQSTPYAMMTKGDDLISSDFQLWLWAFGGSLFDDNDKPVANSEATVKTLEFMKDLVDRGLASLDVDRGAARRMFGQGESAFYFDAPVAKGFAEDFSGQGEAFVQHIHPILTPVEKEGMQSRSMEWGHLLVMLNTEAGQVDGKPSPDSLSARFLTGLAMNDAVQLEYFQKLGAIPVTKSARASDIVTSDKYTVDWNASLGMPKLNELAALKDSASYVGVVSEEVQSAVLGKKDAKQAAADMQSRIEKLMN</sequence>
<keyword evidence="3 5" id="KW-0732">Signal</keyword>
<evidence type="ECO:0000256" key="5">
    <source>
        <dbReference type="SAM" id="SignalP"/>
    </source>
</evidence>
<dbReference type="GO" id="GO:0042956">
    <property type="term" value="P:maltodextrin transmembrane transport"/>
    <property type="evidence" value="ECO:0007669"/>
    <property type="project" value="TreeGrafter"/>
</dbReference>